<dbReference type="SUPFAM" id="SSF56003">
    <property type="entry name" value="Molybdenum cofactor-binding domain"/>
    <property type="match status" value="2"/>
</dbReference>
<dbReference type="PIRSF" id="PIRSF036389">
    <property type="entry name" value="IOR_B"/>
    <property type="match status" value="1"/>
</dbReference>
<dbReference type="EMBL" id="CYHC01000002">
    <property type="protein sequence ID" value="CUA86091.1"/>
    <property type="molecule type" value="Genomic_DNA"/>
</dbReference>
<dbReference type="Proteomes" id="UP000182178">
    <property type="component" value="Unassembled WGS sequence"/>
</dbReference>
<dbReference type="InterPro" id="IPR052516">
    <property type="entry name" value="N-heterocyclic_Hydroxylase"/>
</dbReference>
<evidence type="ECO:0000259" key="1">
    <source>
        <dbReference type="SMART" id="SM01008"/>
    </source>
</evidence>
<dbReference type="PROSITE" id="PS51318">
    <property type="entry name" value="TAT"/>
    <property type="match status" value="1"/>
</dbReference>
<keyword evidence="3" id="KW-1185">Reference proteome</keyword>
<dbReference type="SMART" id="SM01008">
    <property type="entry name" value="Ald_Xan_dh_C"/>
    <property type="match status" value="1"/>
</dbReference>
<feature type="domain" description="Aldehyde oxidase/xanthine dehydrogenase a/b hammerhead" evidence="1">
    <location>
        <begin position="208"/>
        <end position="287"/>
    </location>
</feature>
<evidence type="ECO:0000313" key="2">
    <source>
        <dbReference type="EMBL" id="CUA86091.1"/>
    </source>
</evidence>
<dbReference type="PANTHER" id="PTHR47495:SF2">
    <property type="entry name" value="ALDEHYDE DEHYDROGENASE"/>
    <property type="match status" value="1"/>
</dbReference>
<dbReference type="Gene3D" id="3.30.365.10">
    <property type="entry name" value="Aldehyde oxidase/xanthine dehydrogenase, molybdopterin binding domain"/>
    <property type="match status" value="4"/>
</dbReference>
<organism evidence="2 3">
    <name type="scientific">Chelatococcus sambhunathii</name>
    <dbReference type="NCBI Taxonomy" id="363953"/>
    <lineage>
        <taxon>Bacteria</taxon>
        <taxon>Pseudomonadati</taxon>
        <taxon>Pseudomonadota</taxon>
        <taxon>Alphaproteobacteria</taxon>
        <taxon>Hyphomicrobiales</taxon>
        <taxon>Chelatococcaceae</taxon>
        <taxon>Chelatococcus</taxon>
    </lineage>
</organism>
<dbReference type="InterPro" id="IPR019546">
    <property type="entry name" value="TAT_signal_bac_arc"/>
</dbReference>
<dbReference type="InterPro" id="IPR012368">
    <property type="entry name" value="OxRdtase_Mopterin-bd_su_IorB"/>
</dbReference>
<dbReference type="InterPro" id="IPR046867">
    <property type="entry name" value="AldOxase/xan_DH_MoCoBD2"/>
</dbReference>
<dbReference type="Pfam" id="PF02738">
    <property type="entry name" value="MoCoBD_1"/>
    <property type="match status" value="1"/>
</dbReference>
<proteinExistence type="predicted"/>
<gene>
    <name evidence="2" type="ORF">Ga0061061_102365</name>
</gene>
<dbReference type="InterPro" id="IPR037165">
    <property type="entry name" value="AldOxase/xan_DH_Mopterin-bd_sf"/>
</dbReference>
<protein>
    <submittedName>
        <fullName evidence="2">CO or xanthine dehydrogenase, Mo-binding subunit</fullName>
    </submittedName>
</protein>
<sequence>MTIVQSVSRRNFLVGSAAALGGLSLGFHLPLPGKALAADAAPEINAWVVVKPDETVVIRIARSEMGQGTLTGLAQLVAEELDCDWARVTTEYPTPGENLARSRVWGNFSTGGSRGIRESHDYVRQGGAAARQMLIAAAAADWGVPAGECTTDKGTITHAASGRSTTYGKVADAAGRMTPPAEVTLKDPKDWTIAGQPLPRLDTADKLTGKQIYGTDLQLDGMLNAAIKACPVFGGKVQSFDAAAVADMPGVRKVVQVGETALAVVADTWWRAKTALDALPIVWDEGPNTGVTSATIAAMLEEGLDADEAFIGHQRGNAREALAGAARMVSAVYGFPYQNHATMEPMNATALYTPEKCEVWVPTQNGEASLAAAAEASGLPVNQCEVYKIHLGGGFGRRGMQDYVTQVVHIAKEFPGTPVKLIWSREEDMLQGRYHPVTQGRLTGALDADGNLTALHMRISGQSILAAVMPQRMQDGMDPLIFQGLTVDSPEGHLGYTIPNLLIDHAMRNPPVPPGFWRGVNLNQNAIYLECFLDELAHAAGQDPLAFRRKLMANHPKHLAVLNAVAERIGWDEPAPEGRHRGLAQIMGFGSYVAAAAEVSVTDGRLRIHRIVAATDPGHAVNPAQIERQVEGSFVYGLSACLYGECTVNGGRIEQENFDTYEVMRMADMPAVETIVMPSGGFWGGVGEPTIAVAAPAVLNAIFAATGKRIRQLPLKNHSLV</sequence>
<name>A0ABM9U1P1_9HYPH</name>
<reference evidence="2 3" key="1">
    <citation type="submission" date="2015-08" db="EMBL/GenBank/DDBJ databases">
        <authorList>
            <person name="Varghese N."/>
        </authorList>
    </citation>
    <scope>NUCLEOTIDE SEQUENCE [LARGE SCALE GENOMIC DNA]</scope>
    <source>
        <strain evidence="2 3">DSM 18167</strain>
    </source>
</reference>
<dbReference type="Pfam" id="PF20256">
    <property type="entry name" value="MoCoBD_2"/>
    <property type="match status" value="2"/>
</dbReference>
<dbReference type="NCBIfam" id="TIGR01409">
    <property type="entry name" value="TAT_signal_seq"/>
    <property type="match status" value="1"/>
</dbReference>
<dbReference type="PANTHER" id="PTHR47495">
    <property type="entry name" value="ALDEHYDE DEHYDROGENASE"/>
    <property type="match status" value="1"/>
</dbReference>
<dbReference type="RefSeq" id="WP_055458250.1">
    <property type="nucleotide sequence ID" value="NZ_CYHC01000002.1"/>
</dbReference>
<dbReference type="InterPro" id="IPR000674">
    <property type="entry name" value="Ald_Oxase/Xan_DH_a/b"/>
</dbReference>
<evidence type="ECO:0000313" key="3">
    <source>
        <dbReference type="Proteomes" id="UP000182178"/>
    </source>
</evidence>
<dbReference type="Gene3D" id="3.90.1170.50">
    <property type="entry name" value="Aldehyde oxidase/xanthine dehydrogenase, a/b hammerhead"/>
    <property type="match status" value="1"/>
</dbReference>
<accession>A0ABM9U1P1</accession>
<dbReference type="InterPro" id="IPR006311">
    <property type="entry name" value="TAT_signal"/>
</dbReference>
<dbReference type="InterPro" id="IPR008274">
    <property type="entry name" value="AldOxase/xan_DH_MoCoBD1"/>
</dbReference>
<comment type="caution">
    <text evidence="2">The sequence shown here is derived from an EMBL/GenBank/DDBJ whole genome shotgun (WGS) entry which is preliminary data.</text>
</comment>